<gene>
    <name evidence="2" type="ORF">LH29_08895</name>
</gene>
<evidence type="ECO:0000256" key="1">
    <source>
        <dbReference type="PIRNR" id="PIRNR033490"/>
    </source>
</evidence>
<dbReference type="Proteomes" id="UP000032544">
    <property type="component" value="Unassembled WGS sequence"/>
</dbReference>
<keyword evidence="3" id="KW-1185">Reference proteome</keyword>
<dbReference type="GO" id="GO:0016075">
    <property type="term" value="P:rRNA catabolic process"/>
    <property type="evidence" value="ECO:0007669"/>
    <property type="project" value="TreeGrafter"/>
</dbReference>
<comment type="similarity">
    <text evidence="1">Belongs to the PemK/MazF family.</text>
</comment>
<protein>
    <recommendedName>
        <fullName evidence="1">mRNA interferase</fullName>
        <ecNumber evidence="1">3.1.-.-</ecNumber>
    </recommendedName>
</protein>
<proteinExistence type="inferred from homology"/>
<evidence type="ECO:0000313" key="3">
    <source>
        <dbReference type="Proteomes" id="UP000032544"/>
    </source>
</evidence>
<dbReference type="GO" id="GO:0006402">
    <property type="term" value="P:mRNA catabolic process"/>
    <property type="evidence" value="ECO:0007669"/>
    <property type="project" value="TreeGrafter"/>
</dbReference>
<dbReference type="GO" id="GO:0004521">
    <property type="term" value="F:RNA endonuclease activity"/>
    <property type="evidence" value="ECO:0007669"/>
    <property type="project" value="TreeGrafter"/>
</dbReference>
<dbReference type="PANTHER" id="PTHR33988">
    <property type="entry name" value="ENDORIBONUCLEASE MAZF-RELATED"/>
    <property type="match status" value="1"/>
</dbReference>
<comment type="caution">
    <text evidence="2">The sequence shown here is derived from an EMBL/GenBank/DDBJ whole genome shotgun (WGS) entry which is preliminary data.</text>
</comment>
<dbReference type="PIRSF" id="PIRSF033490">
    <property type="entry name" value="MazF"/>
    <property type="match status" value="1"/>
</dbReference>
<dbReference type="RefSeq" id="WP_045027717.1">
    <property type="nucleotide sequence ID" value="NZ_JRHC01000001.1"/>
</dbReference>
<keyword evidence="2" id="KW-0648">Protein biosynthesis</keyword>
<dbReference type="OrthoDB" id="9808744at2"/>
<reference evidence="2 3" key="1">
    <citation type="submission" date="2014-09" db="EMBL/GenBank/DDBJ databases">
        <title>Draft Genome Sequence of Draconibacterium sp. JN14CK-3.</title>
        <authorList>
            <person name="Dong C."/>
            <person name="Lai Q."/>
            <person name="Shao Z."/>
        </authorList>
    </citation>
    <scope>NUCLEOTIDE SEQUENCE [LARGE SCALE GENOMIC DNA]</scope>
    <source>
        <strain evidence="2 3">JN14CK-3</strain>
    </source>
</reference>
<accession>A0A0D8JFV1</accession>
<keyword evidence="2" id="KW-0251">Elongation factor</keyword>
<dbReference type="Pfam" id="PF02452">
    <property type="entry name" value="PemK_toxin"/>
    <property type="match status" value="1"/>
</dbReference>
<keyword evidence="1" id="KW-0540">Nuclease</keyword>
<name>A0A0D8JFV1_9BACT</name>
<dbReference type="STRING" id="1544798.LH29_08895"/>
<dbReference type="InterPro" id="IPR003477">
    <property type="entry name" value="PemK-like"/>
</dbReference>
<dbReference type="AlphaFoldDB" id="A0A0D8JFV1"/>
<evidence type="ECO:0000313" key="2">
    <source>
        <dbReference type="EMBL" id="KJF45461.1"/>
    </source>
</evidence>
<dbReference type="SUPFAM" id="SSF50118">
    <property type="entry name" value="Cell growth inhibitor/plasmid maintenance toxic component"/>
    <property type="match status" value="1"/>
</dbReference>
<keyword evidence="1" id="KW-0255">Endonuclease</keyword>
<organism evidence="2 3">
    <name type="scientific">Draconibacterium sediminis</name>
    <dbReference type="NCBI Taxonomy" id="1544798"/>
    <lineage>
        <taxon>Bacteria</taxon>
        <taxon>Pseudomonadati</taxon>
        <taxon>Bacteroidota</taxon>
        <taxon>Bacteroidia</taxon>
        <taxon>Marinilabiliales</taxon>
        <taxon>Prolixibacteraceae</taxon>
        <taxon>Draconibacterium</taxon>
    </lineage>
</organism>
<comment type="function">
    <text evidence="1">Toxic component of a type II toxin-antitoxin (TA) system.</text>
</comment>
<dbReference type="GO" id="GO:0016787">
    <property type="term" value="F:hydrolase activity"/>
    <property type="evidence" value="ECO:0007669"/>
    <property type="project" value="UniProtKB-KW"/>
</dbReference>
<dbReference type="GO" id="GO:0003677">
    <property type="term" value="F:DNA binding"/>
    <property type="evidence" value="ECO:0007669"/>
    <property type="project" value="InterPro"/>
</dbReference>
<keyword evidence="1" id="KW-0378">Hydrolase</keyword>
<sequence length="110" mass="12467">MKQREIWITDLNPVKGSEQRGMRPVVIISGNVLNDYMPIVITCPLTTKIKGYKGNIVLKPNSTNGLTAKSEVLTFHIRSLSKERLIKKIGEITEKQLEELKTGLTDILRY</sequence>
<dbReference type="EMBL" id="JRHC01000001">
    <property type="protein sequence ID" value="KJF45461.1"/>
    <property type="molecule type" value="Genomic_DNA"/>
</dbReference>
<dbReference type="InterPro" id="IPR011067">
    <property type="entry name" value="Plasmid_toxin/cell-grow_inhib"/>
</dbReference>
<dbReference type="Gene3D" id="2.30.30.110">
    <property type="match status" value="1"/>
</dbReference>
<dbReference type="GO" id="GO:0003746">
    <property type="term" value="F:translation elongation factor activity"/>
    <property type="evidence" value="ECO:0007669"/>
    <property type="project" value="UniProtKB-KW"/>
</dbReference>
<dbReference type="EC" id="3.1.-.-" evidence="1"/>